<dbReference type="PANTHER" id="PTHR10910:SF145">
    <property type="entry name" value="DOUBLE-STRANDED RNA-SPECIFIC ADENOSINE DEAMINASE-LIKE"/>
    <property type="match status" value="1"/>
</dbReference>
<dbReference type="GO" id="GO:0006382">
    <property type="term" value="P:adenosine to inosine editing"/>
    <property type="evidence" value="ECO:0007669"/>
    <property type="project" value="TreeGrafter"/>
</dbReference>
<evidence type="ECO:0000313" key="6">
    <source>
        <dbReference type="Proteomes" id="UP001195483"/>
    </source>
</evidence>
<proteinExistence type="predicted"/>
<evidence type="ECO:0000256" key="1">
    <source>
        <dbReference type="PROSITE-ProRule" id="PRU00266"/>
    </source>
</evidence>
<dbReference type="GO" id="GO:0005737">
    <property type="term" value="C:cytoplasm"/>
    <property type="evidence" value="ECO:0007669"/>
    <property type="project" value="TreeGrafter"/>
</dbReference>
<evidence type="ECO:0000259" key="4">
    <source>
        <dbReference type="PROSITE" id="PS50141"/>
    </source>
</evidence>
<keyword evidence="1" id="KW-0694">RNA-binding</keyword>
<accession>A0AAE0TE15</accession>
<reference evidence="5" key="2">
    <citation type="journal article" date="2021" name="Genome Biol. Evol.">
        <title>Developing a high-quality reference genome for a parasitic bivalve with doubly uniparental inheritance (Bivalvia: Unionida).</title>
        <authorList>
            <person name="Smith C.H."/>
        </authorList>
    </citation>
    <scope>NUCLEOTIDE SEQUENCE</scope>
    <source>
        <strain evidence="5">CHS0354</strain>
        <tissue evidence="5">Mantle</tissue>
    </source>
</reference>
<keyword evidence="6" id="KW-1185">Reference proteome</keyword>
<dbReference type="SMART" id="SM00358">
    <property type="entry name" value="DSRM"/>
    <property type="match status" value="2"/>
</dbReference>
<organism evidence="5 6">
    <name type="scientific">Potamilus streckersoni</name>
    <dbReference type="NCBI Taxonomy" id="2493646"/>
    <lineage>
        <taxon>Eukaryota</taxon>
        <taxon>Metazoa</taxon>
        <taxon>Spiralia</taxon>
        <taxon>Lophotrochozoa</taxon>
        <taxon>Mollusca</taxon>
        <taxon>Bivalvia</taxon>
        <taxon>Autobranchia</taxon>
        <taxon>Heteroconchia</taxon>
        <taxon>Palaeoheterodonta</taxon>
        <taxon>Unionida</taxon>
        <taxon>Unionoidea</taxon>
        <taxon>Unionidae</taxon>
        <taxon>Ambleminae</taxon>
        <taxon>Lampsilini</taxon>
        <taxon>Potamilus</taxon>
    </lineage>
</organism>
<feature type="region of interest" description="Disordered" evidence="2">
    <location>
        <begin position="1"/>
        <end position="30"/>
    </location>
</feature>
<dbReference type="GO" id="GO:0008251">
    <property type="term" value="F:tRNA-specific adenosine deaminase activity"/>
    <property type="evidence" value="ECO:0007669"/>
    <property type="project" value="TreeGrafter"/>
</dbReference>
<dbReference type="PROSITE" id="PS50141">
    <property type="entry name" value="A_DEAMIN_EDITASE"/>
    <property type="match status" value="1"/>
</dbReference>
<name>A0AAE0TE15_9BIVA</name>
<dbReference type="PROSITE" id="PS50137">
    <property type="entry name" value="DS_RBD"/>
    <property type="match status" value="2"/>
</dbReference>
<dbReference type="EMBL" id="JAEAOA010001994">
    <property type="protein sequence ID" value="KAK3608690.1"/>
    <property type="molecule type" value="Genomic_DNA"/>
</dbReference>
<reference evidence="5" key="1">
    <citation type="journal article" date="2021" name="Genome Biol. Evol.">
        <title>A High-Quality Reference Genome for a Parasitic Bivalve with Doubly Uniparental Inheritance (Bivalvia: Unionida).</title>
        <authorList>
            <person name="Smith C.H."/>
        </authorList>
    </citation>
    <scope>NUCLEOTIDE SEQUENCE</scope>
    <source>
        <strain evidence="5">CHS0354</strain>
    </source>
</reference>
<gene>
    <name evidence="5" type="ORF">CHS0354_034094</name>
</gene>
<feature type="domain" description="A to I editase" evidence="4">
    <location>
        <begin position="296"/>
        <end position="641"/>
    </location>
</feature>
<dbReference type="InterPro" id="IPR014720">
    <property type="entry name" value="dsRBD_dom"/>
</dbReference>
<dbReference type="SUPFAM" id="SSF54768">
    <property type="entry name" value="dsRNA-binding domain-like"/>
    <property type="match status" value="2"/>
</dbReference>
<dbReference type="InterPro" id="IPR002466">
    <property type="entry name" value="A_deamin"/>
</dbReference>
<protein>
    <recommendedName>
        <fullName evidence="7">Adenosine deaminase domain-containing protein 1</fullName>
    </recommendedName>
</protein>
<dbReference type="SMART" id="SM00552">
    <property type="entry name" value="ADEAMc"/>
    <property type="match status" value="1"/>
</dbReference>
<evidence type="ECO:0000259" key="3">
    <source>
        <dbReference type="PROSITE" id="PS50137"/>
    </source>
</evidence>
<evidence type="ECO:0008006" key="7">
    <source>
        <dbReference type="Google" id="ProtNLM"/>
    </source>
</evidence>
<dbReference type="Gene3D" id="3.30.160.20">
    <property type="match status" value="2"/>
</dbReference>
<evidence type="ECO:0000256" key="2">
    <source>
        <dbReference type="SAM" id="MobiDB-lite"/>
    </source>
</evidence>
<comment type="caution">
    <text evidence="5">The sequence shown here is derived from an EMBL/GenBank/DDBJ whole genome shotgun (WGS) entry which is preliminary data.</text>
</comment>
<dbReference type="Pfam" id="PF02137">
    <property type="entry name" value="A_deamin"/>
    <property type="match status" value="1"/>
</dbReference>
<reference evidence="5" key="3">
    <citation type="submission" date="2023-05" db="EMBL/GenBank/DDBJ databases">
        <authorList>
            <person name="Smith C.H."/>
        </authorList>
    </citation>
    <scope>NUCLEOTIDE SEQUENCE</scope>
    <source>
        <strain evidence="5">CHS0354</strain>
        <tissue evidence="5">Mantle</tissue>
    </source>
</reference>
<dbReference type="PANTHER" id="PTHR10910">
    <property type="entry name" value="EUKARYOTE SPECIFIC DSRNA BINDING PROTEIN"/>
    <property type="match status" value="1"/>
</dbReference>
<evidence type="ECO:0000313" key="5">
    <source>
        <dbReference type="EMBL" id="KAK3608690.1"/>
    </source>
</evidence>
<dbReference type="AlphaFoldDB" id="A0AAE0TE15"/>
<dbReference type="GO" id="GO:0006396">
    <property type="term" value="P:RNA processing"/>
    <property type="evidence" value="ECO:0007669"/>
    <property type="project" value="InterPro"/>
</dbReference>
<dbReference type="GO" id="GO:0005730">
    <property type="term" value="C:nucleolus"/>
    <property type="evidence" value="ECO:0007669"/>
    <property type="project" value="TreeGrafter"/>
</dbReference>
<feature type="domain" description="DRBM" evidence="3">
    <location>
        <begin position="172"/>
        <end position="237"/>
    </location>
</feature>
<dbReference type="Proteomes" id="UP001195483">
    <property type="component" value="Unassembled WGS sequence"/>
</dbReference>
<feature type="domain" description="DRBM" evidence="3">
    <location>
        <begin position="44"/>
        <end position="112"/>
    </location>
</feature>
<sequence>MSKQHQYIPGLTQRSPDEPPVEQSNAPKNVPPQLVQDFIEGKKQAVSALMEYCSMQRLKVDFMEVPVKIYSLINNFANQCTVNNIAYDQGVGKTKKEAKANAAKIAFSQLLGLGDDVPSKEEGNVIYDSLGRKLVLPSDPHAPLRPKWKDVPDLTARQEIPNEGLMTSGRKDLASILQEFCSRLKITRRVEVNDNPSPYGFVSRVYMNDKVVAEACASSKKDSKNQAIQKALYDLNIKEQLKQELEHKISEEDIIGLKCYKFFEDKLHEVPQLLNAKNSFAVFLVKRGESEAEIVALGSGNVCLSGEMLKTNGRTLIDCYAVTIARRALLKYFHKELKSYLEGSKVLSIFEETEQPDHFRLKPYVTIHLFLSQPPPGDYRECLDFTYASRNQKQERLIEEGAHFPALSDELPGWFSVKNEEGVVNPVEEDQIPQQNLHDIESGQELCVMSCSDKLLQWNVLGLQGSLFSNFLEPVYLKSVILGNRFDHGHLARALCCRLYEVINESLPPSYHLNHPCLTTVSFQVQEEGNLTHFSINWSHGDQLVELVDGFSGTTTADSPHRSNAATKEPCASRLCKAAILFRFREIANMLKKIRFLQAPDCYTAKLMAKQYQQAKVTFKQHCALIGLGNWVKKPAEVDYFTK</sequence>
<dbReference type="GO" id="GO:0003725">
    <property type="term" value="F:double-stranded RNA binding"/>
    <property type="evidence" value="ECO:0007669"/>
    <property type="project" value="TreeGrafter"/>
</dbReference>
<dbReference type="Pfam" id="PF00035">
    <property type="entry name" value="dsrm"/>
    <property type="match status" value="2"/>
</dbReference>
<dbReference type="GO" id="GO:0003726">
    <property type="term" value="F:double-stranded RNA adenosine deaminase activity"/>
    <property type="evidence" value="ECO:0007669"/>
    <property type="project" value="TreeGrafter"/>
</dbReference>